<evidence type="ECO:0000313" key="2">
    <source>
        <dbReference type="Proteomes" id="UP000198916"/>
    </source>
</evidence>
<name>A0A1H7UFQ1_9SPHI</name>
<sequence>MQDVIPGLSENTTAEQGGFRISPTGPALILLGSRLLPKSGGVGGGGAAGRWTSVASKSLRWADRAVQAGLGTNYKLPAKGLIHRALGTRMVGGALGRAVPYAGWIYTVSEISYELGKYYGPSKWYGNDDTKWFR</sequence>
<protein>
    <submittedName>
        <fullName evidence="1">Uncharacterized protein</fullName>
    </submittedName>
</protein>
<dbReference type="EMBL" id="FNZR01000015">
    <property type="protein sequence ID" value="SEL95870.1"/>
    <property type="molecule type" value="Genomic_DNA"/>
</dbReference>
<dbReference type="AlphaFoldDB" id="A0A1H7UFQ1"/>
<proteinExistence type="predicted"/>
<dbReference type="RefSeq" id="WP_090609334.1">
    <property type="nucleotide sequence ID" value="NZ_FNZR01000015.1"/>
</dbReference>
<dbReference type="Proteomes" id="UP000198916">
    <property type="component" value="Unassembled WGS sequence"/>
</dbReference>
<reference evidence="2" key="1">
    <citation type="submission" date="2016-10" db="EMBL/GenBank/DDBJ databases">
        <authorList>
            <person name="Varghese N."/>
            <person name="Submissions S."/>
        </authorList>
    </citation>
    <scope>NUCLEOTIDE SEQUENCE [LARGE SCALE GENOMIC DNA]</scope>
    <source>
        <strain evidence="2">Jip14</strain>
    </source>
</reference>
<gene>
    <name evidence="1" type="ORF">SAMN05421740_11549</name>
</gene>
<dbReference type="OrthoDB" id="1450717at2"/>
<dbReference type="STRING" id="332977.SAMN05421740_11549"/>
<evidence type="ECO:0000313" key="1">
    <source>
        <dbReference type="EMBL" id="SEL95870.1"/>
    </source>
</evidence>
<accession>A0A1H7UFQ1</accession>
<organism evidence="1 2">
    <name type="scientific">Parapedobacter koreensis</name>
    <dbReference type="NCBI Taxonomy" id="332977"/>
    <lineage>
        <taxon>Bacteria</taxon>
        <taxon>Pseudomonadati</taxon>
        <taxon>Bacteroidota</taxon>
        <taxon>Sphingobacteriia</taxon>
        <taxon>Sphingobacteriales</taxon>
        <taxon>Sphingobacteriaceae</taxon>
        <taxon>Parapedobacter</taxon>
    </lineage>
</organism>
<keyword evidence="2" id="KW-1185">Reference proteome</keyword>